<keyword evidence="1" id="KW-0812">Transmembrane</keyword>
<dbReference type="Proteomes" id="UP000253420">
    <property type="component" value="Unassembled WGS sequence"/>
</dbReference>
<evidence type="ECO:0000313" key="2">
    <source>
        <dbReference type="Proteomes" id="UP000253420"/>
    </source>
</evidence>
<reference evidence="1 2" key="1">
    <citation type="submission" date="2018-07" db="EMBL/GenBank/DDBJ databases">
        <title>The draft genome of Phyllobacterium salinisoli.</title>
        <authorList>
            <person name="Liu L."/>
            <person name="Li L."/>
            <person name="Zhang X."/>
            <person name="Liang L."/>
        </authorList>
    </citation>
    <scope>NUCLEOTIDE SEQUENCE [LARGE SCALE GENOMIC DNA]</scope>
    <source>
        <strain evidence="1 2">LLAN61</strain>
    </source>
</reference>
<dbReference type="EMBL" id="QOZG01000107">
    <property type="protein sequence ID" value="RCS21293.1"/>
    <property type="molecule type" value="Genomic_DNA"/>
</dbReference>
<feature type="non-terminal residue" evidence="1">
    <location>
        <position position="186"/>
    </location>
</feature>
<comment type="caution">
    <text evidence="1">The sequence shown here is derived from an EMBL/GenBank/DDBJ whole genome shotgun (WGS) entry which is preliminary data.</text>
</comment>
<proteinExistence type="predicted"/>
<keyword evidence="1" id="KW-0472">Membrane</keyword>
<sequence length="186" mass="19631">AILVTVVLPAEYAIDPTGIGRALGLVEMGEIKAQLAEEAERDRAAAQQNGTNSVLPARDQRSSLMMERIFSELVIGSANAQTTPAARSDETTVTLKPGEAAEIKLVMKKGAKANFSWAVNGGVVNFDLHGDGGGQSISYEKGRAAPGAEGVLEAGFDGNHGWFCRNRGKADVTITLRTNGDYAEIK</sequence>
<accession>A0A368JYN1</accession>
<evidence type="ECO:0000313" key="1">
    <source>
        <dbReference type="EMBL" id="RCS21293.1"/>
    </source>
</evidence>
<name>A0A368JYN1_9HYPH</name>
<keyword evidence="2" id="KW-1185">Reference proteome</keyword>
<dbReference type="RefSeq" id="WP_114443062.1">
    <property type="nucleotide sequence ID" value="NZ_QOZG01000107.1"/>
</dbReference>
<protein>
    <submittedName>
        <fullName evidence="1">Transmembrane anchor protein</fullName>
    </submittedName>
</protein>
<dbReference type="OrthoDB" id="952847at2"/>
<gene>
    <name evidence="1" type="ORF">DUT91_25135</name>
</gene>
<dbReference type="AlphaFoldDB" id="A0A368JYN1"/>
<feature type="non-terminal residue" evidence="1">
    <location>
        <position position="1"/>
    </location>
</feature>
<organism evidence="1 2">
    <name type="scientific">Phyllobacterium salinisoli</name>
    <dbReference type="NCBI Taxonomy" id="1899321"/>
    <lineage>
        <taxon>Bacteria</taxon>
        <taxon>Pseudomonadati</taxon>
        <taxon>Pseudomonadota</taxon>
        <taxon>Alphaproteobacteria</taxon>
        <taxon>Hyphomicrobiales</taxon>
        <taxon>Phyllobacteriaceae</taxon>
        <taxon>Phyllobacterium</taxon>
    </lineage>
</organism>